<feature type="domain" description="Putative exodeoxyribonuclease 8 PDDEXK-like" evidence="1">
    <location>
        <begin position="37"/>
        <end position="276"/>
    </location>
</feature>
<dbReference type="RefSeq" id="WP_073058161.1">
    <property type="nucleotide sequence ID" value="NZ_FQUP01000007.1"/>
</dbReference>
<gene>
    <name evidence="2" type="ORF">SAMN02745157_4826</name>
</gene>
<dbReference type="Pfam" id="PF12684">
    <property type="entry name" value="DUF3799"/>
    <property type="match status" value="1"/>
</dbReference>
<dbReference type="InterPro" id="IPR011604">
    <property type="entry name" value="PDDEXK-like_dom_sf"/>
</dbReference>
<evidence type="ECO:0000313" key="3">
    <source>
        <dbReference type="Proteomes" id="UP000184485"/>
    </source>
</evidence>
<dbReference type="EMBL" id="FQUP01000007">
    <property type="protein sequence ID" value="SHG78518.1"/>
    <property type="molecule type" value="Genomic_DNA"/>
</dbReference>
<dbReference type="STRING" id="1122133.SAMN02745157_4826"/>
<evidence type="ECO:0000259" key="1">
    <source>
        <dbReference type="Pfam" id="PF12684"/>
    </source>
</evidence>
<dbReference type="OrthoDB" id="3292504at2"/>
<dbReference type="InterPro" id="IPR024432">
    <property type="entry name" value="Put_RecE_PDDEXK-like_dom"/>
</dbReference>
<evidence type="ECO:0000313" key="2">
    <source>
        <dbReference type="EMBL" id="SHG78518.1"/>
    </source>
</evidence>
<name>A0A1M5MMI5_9HYPH</name>
<proteinExistence type="predicted"/>
<keyword evidence="3" id="KW-1185">Reference proteome</keyword>
<dbReference type="Proteomes" id="UP000184485">
    <property type="component" value="Unassembled WGS sequence"/>
</dbReference>
<dbReference type="AlphaFoldDB" id="A0A1M5MMI5"/>
<protein>
    <recommendedName>
        <fullName evidence="1">Putative exodeoxyribonuclease 8 PDDEXK-like domain-containing protein</fullName>
    </recommendedName>
</protein>
<organism evidence="2 3">
    <name type="scientific">Kaistia soli DSM 19436</name>
    <dbReference type="NCBI Taxonomy" id="1122133"/>
    <lineage>
        <taxon>Bacteria</taxon>
        <taxon>Pseudomonadati</taxon>
        <taxon>Pseudomonadota</taxon>
        <taxon>Alphaproteobacteria</taxon>
        <taxon>Hyphomicrobiales</taxon>
        <taxon>Kaistiaceae</taxon>
        <taxon>Kaistia</taxon>
    </lineage>
</organism>
<reference evidence="2 3" key="1">
    <citation type="submission" date="2016-11" db="EMBL/GenBank/DDBJ databases">
        <authorList>
            <person name="Jaros S."/>
            <person name="Januszkiewicz K."/>
            <person name="Wedrychowicz H."/>
        </authorList>
    </citation>
    <scope>NUCLEOTIDE SEQUENCE [LARGE SCALE GENOMIC DNA]</scope>
    <source>
        <strain evidence="2 3">DSM 19436</strain>
    </source>
</reference>
<sequence>MINAIKAPLGLIDTAGCYADLDIERYHGQCTEGPSISSSGLREIFSKSPAHFWATSSLNPDRAEPADKDELILGRAAHHLLLGEQGFDRLFAIRPDAWKDWRTGAAKAWRAAQIEVGRTVLSPGEIESIRGMHASLAAHPLVARGILDGAIEQSLIWQDTETGIWLKARPDAIPTSSGDFADLKTAASVAPEDLSRAVSDRRYDMQAALVKWAAKAVLDIDMTDFALVFVEKSPPHCVEIRVIRHDDIAEAETDLRAALQLFAKCLKNGRWPGPGGSLSDLAPIGLSEFARRRAADRRAFIQQEIAA</sequence>
<accession>A0A1M5MMI5</accession>
<dbReference type="Gene3D" id="3.90.320.10">
    <property type="match status" value="1"/>
</dbReference>